<evidence type="ECO:0000313" key="1">
    <source>
        <dbReference type="EMBL" id="SFS12812.1"/>
    </source>
</evidence>
<dbReference type="STRING" id="767519.SAMN05216559_4134"/>
<gene>
    <name evidence="1" type="ORF">SAMN05216559_4134</name>
</gene>
<name>A0A1I6MB49_9EURY</name>
<organism evidence="1 2">
    <name type="scientific">Halomicrobium zhouii</name>
    <dbReference type="NCBI Taxonomy" id="767519"/>
    <lineage>
        <taxon>Archaea</taxon>
        <taxon>Methanobacteriati</taxon>
        <taxon>Methanobacteriota</taxon>
        <taxon>Stenosarchaea group</taxon>
        <taxon>Halobacteria</taxon>
        <taxon>Halobacteriales</taxon>
        <taxon>Haloarculaceae</taxon>
        <taxon>Halomicrobium</taxon>
    </lineage>
</organism>
<dbReference type="Proteomes" id="UP000199062">
    <property type="component" value="Unassembled WGS sequence"/>
</dbReference>
<protein>
    <submittedName>
        <fullName evidence="1">Uncharacterized protein</fullName>
    </submittedName>
</protein>
<accession>A0A1I6MB49</accession>
<dbReference type="OrthoDB" id="359367at2157"/>
<sequence>MTATATPPLDAGLALVEQPDSGAIQRLVLGSEHDGEVLWIDAGGAASTYGLTAQIPNRRALRGIRVARAFTAHQHHQLVRNAVAAANERTGLIVAPNVATLYEAADASAAEIDRLFDASVGLLADLASALDAPALVSAPRAGDERRAAVRDLATTEIECRRTDLGYAFATDEFETTGYWQHGWWQTTIPYWVELCGAVEDRAALDAVEPSTTEIAALD</sequence>
<evidence type="ECO:0000313" key="2">
    <source>
        <dbReference type="Proteomes" id="UP000199062"/>
    </source>
</evidence>
<reference evidence="1 2" key="1">
    <citation type="submission" date="2016-10" db="EMBL/GenBank/DDBJ databases">
        <authorList>
            <person name="de Groot N.N."/>
        </authorList>
    </citation>
    <scope>NUCLEOTIDE SEQUENCE [LARGE SCALE GENOMIC DNA]</scope>
    <source>
        <strain evidence="1 2">CGMCC 1.10457</strain>
    </source>
</reference>
<dbReference type="RefSeq" id="WP_089819304.1">
    <property type="nucleotide sequence ID" value="NZ_FOZK01000006.1"/>
</dbReference>
<keyword evidence="2" id="KW-1185">Reference proteome</keyword>
<dbReference type="EMBL" id="FOZK01000006">
    <property type="protein sequence ID" value="SFS12812.1"/>
    <property type="molecule type" value="Genomic_DNA"/>
</dbReference>
<dbReference type="AlphaFoldDB" id="A0A1I6MB49"/>
<proteinExistence type="predicted"/>